<proteinExistence type="inferred from homology"/>
<sequence length="385" mass="45425">MNGYDIIVVGSGLAGAVTARYMAEEKKKKVLILERRNHIGGNMYDYKNEAGILVHKYGPHTFHTNKKELADYMRRFTDWEEYKLTCGAVIDGKYTPTPFNFQTIDDFFTKEKAKQIKDAIHKYYKNQQFATVLELLQHENDDIREYAEFLFEKDYSLYTAKQWGVSPKEIDPSVLKRVPIRFNYEIGYFKDEYQMMPKHSYMEFFEHILDYPGISVETSVDAKTRIHLNPETKQIEIDGQVFDKSVVYTGPIDELFECVYGKLPYRSLRFEWKTEEKRSFQKAPVVAYPQEKGYTRITEYTKLPVQNVGEQTTYAVEYSLPYEQGKKEEPYYPVLTEKSQDMYRRYKELAGQYKNLYLCGRLADFKYYNMDQALERALTIAKEIG</sequence>
<feature type="domain" description="UDP-galactopyranose mutase C-terminal" evidence="6">
    <location>
        <begin position="157"/>
        <end position="367"/>
    </location>
</feature>
<keyword evidence="4" id="KW-0274">FAD</keyword>
<name>A0A414LYM3_9FIRM</name>
<evidence type="ECO:0000259" key="6">
    <source>
        <dbReference type="Pfam" id="PF03275"/>
    </source>
</evidence>
<reference evidence="7 8" key="1">
    <citation type="submission" date="2018-08" db="EMBL/GenBank/DDBJ databases">
        <title>A genome reference for cultivated species of the human gut microbiota.</title>
        <authorList>
            <person name="Zou Y."/>
            <person name="Xue W."/>
            <person name="Luo G."/>
        </authorList>
    </citation>
    <scope>NUCLEOTIDE SEQUENCE [LARGE SCALE GENOMIC DNA]</scope>
    <source>
        <strain evidence="7 8">AM27-11</strain>
    </source>
</reference>
<comment type="caution">
    <text evidence="7">The sequence shown here is derived from an EMBL/GenBank/DDBJ whole genome shotgun (WGS) entry which is preliminary data.</text>
</comment>
<dbReference type="RefSeq" id="WP_118929687.1">
    <property type="nucleotide sequence ID" value="NZ_QSKW01000002.1"/>
</dbReference>
<dbReference type="Pfam" id="PF03275">
    <property type="entry name" value="GLF"/>
    <property type="match status" value="1"/>
</dbReference>
<accession>A0A414LYM3</accession>
<comment type="similarity">
    <text evidence="2">Belongs to the UDP-galactopyranose/dTDP-fucopyranose mutase family.</text>
</comment>
<evidence type="ECO:0000256" key="2">
    <source>
        <dbReference type="ARBA" id="ARBA00009321"/>
    </source>
</evidence>
<organism evidence="7 8">
    <name type="scientific">Roseburia inulinivorans</name>
    <dbReference type="NCBI Taxonomy" id="360807"/>
    <lineage>
        <taxon>Bacteria</taxon>
        <taxon>Bacillati</taxon>
        <taxon>Bacillota</taxon>
        <taxon>Clostridia</taxon>
        <taxon>Lachnospirales</taxon>
        <taxon>Lachnospiraceae</taxon>
        <taxon>Roseburia</taxon>
    </lineage>
</organism>
<evidence type="ECO:0000313" key="8">
    <source>
        <dbReference type="Proteomes" id="UP000286271"/>
    </source>
</evidence>
<dbReference type="EMBL" id="QSKW01000002">
    <property type="protein sequence ID" value="RHF00001.1"/>
    <property type="molecule type" value="Genomic_DNA"/>
</dbReference>
<dbReference type="SUPFAM" id="SSF54373">
    <property type="entry name" value="FAD-linked reductases, C-terminal domain"/>
    <property type="match status" value="1"/>
</dbReference>
<dbReference type="Pfam" id="PF13450">
    <property type="entry name" value="NAD_binding_8"/>
    <property type="match status" value="1"/>
</dbReference>
<dbReference type="GO" id="GO:0008767">
    <property type="term" value="F:UDP-galactopyranose mutase activity"/>
    <property type="evidence" value="ECO:0007669"/>
    <property type="project" value="UniProtKB-EC"/>
</dbReference>
<keyword evidence="5 7" id="KW-0413">Isomerase</keyword>
<protein>
    <submittedName>
        <fullName evidence="7">UDP-galactopyranose mutase</fullName>
        <ecNumber evidence="7">5.4.99.9</ecNumber>
    </submittedName>
</protein>
<dbReference type="PANTHER" id="PTHR21197">
    <property type="entry name" value="UDP-GALACTOPYRANOSE MUTASE"/>
    <property type="match status" value="1"/>
</dbReference>
<gene>
    <name evidence="7" type="primary">glf</name>
    <name evidence="7" type="ORF">DW707_02000</name>
</gene>
<keyword evidence="3" id="KW-0285">Flavoprotein</keyword>
<evidence type="ECO:0000256" key="4">
    <source>
        <dbReference type="ARBA" id="ARBA00022827"/>
    </source>
</evidence>
<evidence type="ECO:0000256" key="3">
    <source>
        <dbReference type="ARBA" id="ARBA00022630"/>
    </source>
</evidence>
<dbReference type="EC" id="5.4.99.9" evidence="7"/>
<dbReference type="PANTHER" id="PTHR21197:SF0">
    <property type="entry name" value="UDP-GALACTOPYRANOSE MUTASE"/>
    <property type="match status" value="1"/>
</dbReference>
<dbReference type="NCBIfam" id="TIGR00031">
    <property type="entry name" value="UDP-GALP_mutase"/>
    <property type="match status" value="1"/>
</dbReference>
<evidence type="ECO:0000256" key="1">
    <source>
        <dbReference type="ARBA" id="ARBA00001974"/>
    </source>
</evidence>
<dbReference type="GO" id="GO:0050660">
    <property type="term" value="F:flavin adenine dinucleotide binding"/>
    <property type="evidence" value="ECO:0007669"/>
    <property type="project" value="TreeGrafter"/>
</dbReference>
<dbReference type="Proteomes" id="UP000286271">
    <property type="component" value="Unassembled WGS sequence"/>
</dbReference>
<dbReference type="InterPro" id="IPR015899">
    <property type="entry name" value="UDP-GalPyranose_mutase_C"/>
</dbReference>
<dbReference type="Gene3D" id="3.40.50.720">
    <property type="entry name" value="NAD(P)-binding Rossmann-like Domain"/>
    <property type="match status" value="3"/>
</dbReference>
<dbReference type="SUPFAM" id="SSF51971">
    <property type="entry name" value="Nucleotide-binding domain"/>
    <property type="match status" value="1"/>
</dbReference>
<dbReference type="AlphaFoldDB" id="A0A414LYM3"/>
<dbReference type="InterPro" id="IPR004379">
    <property type="entry name" value="UDP-GALP_mutase"/>
</dbReference>
<comment type="cofactor">
    <cofactor evidence="1">
        <name>FAD</name>
        <dbReference type="ChEBI" id="CHEBI:57692"/>
    </cofactor>
</comment>
<evidence type="ECO:0000313" key="7">
    <source>
        <dbReference type="EMBL" id="RHF00001.1"/>
    </source>
</evidence>
<evidence type="ECO:0000256" key="5">
    <source>
        <dbReference type="ARBA" id="ARBA00023235"/>
    </source>
</evidence>
<dbReference type="GO" id="GO:0005829">
    <property type="term" value="C:cytosol"/>
    <property type="evidence" value="ECO:0007669"/>
    <property type="project" value="TreeGrafter"/>
</dbReference>